<dbReference type="GO" id="GO:0044781">
    <property type="term" value="P:bacterial-type flagellum organization"/>
    <property type="evidence" value="ECO:0007669"/>
    <property type="project" value="InterPro"/>
</dbReference>
<dbReference type="InterPro" id="IPR010845">
    <property type="entry name" value="FlaF"/>
</dbReference>
<reference evidence="3" key="1">
    <citation type="journal article" date="2014" name="FEMS Microbiol. Lett.">
        <title>Draft Genomic DNA Sequence of the Facultatively Methylotrophic Bacterium Acidomonas methanolica type strain MB58.</title>
        <authorList>
            <person name="Higashiura N."/>
            <person name="Hadano H."/>
            <person name="Hirakawa H."/>
            <person name="Matsutani M."/>
            <person name="Takabe S."/>
            <person name="Matsushita K."/>
            <person name="Azuma Y."/>
        </authorList>
    </citation>
    <scope>NUCLEOTIDE SEQUENCE [LARGE SCALE GENOMIC DNA]</scope>
    <source>
        <strain evidence="3">MB58</strain>
    </source>
</reference>
<evidence type="ECO:0000313" key="3">
    <source>
        <dbReference type="Proteomes" id="UP000019760"/>
    </source>
</evidence>
<keyword evidence="3" id="KW-1185">Reference proteome</keyword>
<evidence type="ECO:0000313" key="2">
    <source>
        <dbReference type="EMBL" id="GAJ28602.1"/>
    </source>
</evidence>
<feature type="region of interest" description="Disordered" evidence="1">
    <location>
        <begin position="110"/>
        <end position="137"/>
    </location>
</feature>
<name>A0A023D380_ACIMT</name>
<dbReference type="OrthoDB" id="9808944at2"/>
<keyword evidence="2" id="KW-0969">Cilium</keyword>
<dbReference type="Pfam" id="PF07309">
    <property type="entry name" value="FlaF"/>
    <property type="match status" value="1"/>
</dbReference>
<dbReference type="Proteomes" id="UP000019760">
    <property type="component" value="Unassembled WGS sequence"/>
</dbReference>
<dbReference type="AlphaFoldDB" id="A0A023D380"/>
<dbReference type="EMBL" id="BAND01000031">
    <property type="protein sequence ID" value="GAJ28602.1"/>
    <property type="molecule type" value="Genomic_DNA"/>
</dbReference>
<keyword evidence="2" id="KW-0282">Flagellum</keyword>
<reference evidence="2 3" key="2">
    <citation type="journal article" date="2014" name="FEMS Microbiol. Lett.">
        <title>Draft genomic DNA sequence of the facultatively methylotrophic bacterium Acidomonas methanolica type strain MB58.</title>
        <authorList>
            <person name="Higashiura N."/>
            <person name="Hadano H."/>
            <person name="Hirakawa H."/>
            <person name="Matsutani M."/>
            <person name="Takabe S."/>
            <person name="Matsushita K."/>
            <person name="Azuma Y."/>
        </authorList>
    </citation>
    <scope>NUCLEOTIDE SEQUENCE [LARGE SCALE GENOMIC DNA]</scope>
    <source>
        <strain evidence="2 3">MB58</strain>
    </source>
</reference>
<sequence>MFYGASYYQNQDGSGLSPRETELFAFRRINEQLEGASSGTSRRQALALNYRLWSLLLRAAGNRDNPLPETLRNDVIKLGTWVLVQSNQAMNTNSSLKPLIDINAEMIDGLSPTSPAPSRRAEHDGRTEKRVTMAVLT</sequence>
<gene>
    <name evidence="2" type="ORF">Amme_031_064</name>
</gene>
<evidence type="ECO:0000256" key="1">
    <source>
        <dbReference type="SAM" id="MobiDB-lite"/>
    </source>
</evidence>
<organism evidence="2 3">
    <name type="scientific">Acidomonas methanolica NBRC 104435</name>
    <dbReference type="NCBI Taxonomy" id="1231351"/>
    <lineage>
        <taxon>Bacteria</taxon>
        <taxon>Pseudomonadati</taxon>
        <taxon>Pseudomonadota</taxon>
        <taxon>Alphaproteobacteria</taxon>
        <taxon>Acetobacterales</taxon>
        <taxon>Acetobacteraceae</taxon>
        <taxon>Acidomonas</taxon>
    </lineage>
</organism>
<protein>
    <submittedName>
        <fullName evidence="2">Flagellin assembly protein</fullName>
    </submittedName>
</protein>
<comment type="caution">
    <text evidence="2">The sequence shown here is derived from an EMBL/GenBank/DDBJ whole genome shotgun (WGS) entry which is preliminary data.</text>
</comment>
<accession>A0A023D380</accession>
<dbReference type="RefSeq" id="WP_042057366.1">
    <property type="nucleotide sequence ID" value="NZ_BAND01000031.1"/>
</dbReference>
<feature type="compositionally biased region" description="Basic and acidic residues" evidence="1">
    <location>
        <begin position="119"/>
        <end position="131"/>
    </location>
</feature>
<keyword evidence="2" id="KW-0966">Cell projection</keyword>
<proteinExistence type="predicted"/>